<dbReference type="GO" id="GO:0016645">
    <property type="term" value="F:oxidoreductase activity, acting on the CH-NH group of donors"/>
    <property type="evidence" value="ECO:0007669"/>
    <property type="project" value="InterPro"/>
</dbReference>
<feature type="domain" description="FAD dependent oxidoreductase" evidence="10">
    <location>
        <begin position="7"/>
        <end position="347"/>
    </location>
</feature>
<dbReference type="Gene3D" id="3.30.9.10">
    <property type="entry name" value="D-Amino Acid Oxidase, subunit A, domain 2"/>
    <property type="match status" value="1"/>
</dbReference>
<dbReference type="InterPro" id="IPR006076">
    <property type="entry name" value="FAD-dep_OxRdtase"/>
</dbReference>
<protein>
    <submittedName>
        <fullName evidence="11">FAD dependent oxidoreductase</fullName>
    </submittedName>
</protein>
<dbReference type="InterPro" id="IPR036188">
    <property type="entry name" value="FAD/NAD-bd_sf"/>
</dbReference>
<proteinExistence type="predicted"/>
<dbReference type="GO" id="GO:0032259">
    <property type="term" value="P:methylation"/>
    <property type="evidence" value="ECO:0007669"/>
    <property type="project" value="UniProtKB-KW"/>
</dbReference>
<evidence type="ECO:0000256" key="4">
    <source>
        <dbReference type="ARBA" id="ARBA00022679"/>
    </source>
</evidence>
<sequence length="380" mass="41940">MEKIYHTIIIGSGIAGATVAYTLKSRGVDILLLDRSSVAASGGSGAAGAFVSPKIGKGSPLQRLTNEAYLFARDFYLQNFPKEFSQTGVIRIPKDLDDAKKFLEYEPYNQSEYSWMDARQLDSLGINSDFDSFLFADAGLCDAPALCRTMVEDIPKEQLDVSRIEYVDGCWIVSDGDRDYLASTVVLSTGYQNQLFDMRYMGVRGTWGSRGDYYSTLALSTSMHKQISISANIDGIIKIGATHLKSTQPCRVCDGKPLASLEERASTMVDTSDFKLKETFCGMRSGSKDYFPLVGRVIAVESMLTNYPNLPKGAKPPLEHLPNLYIANGYGGRGFVFAPMMADALSKLILDGIEVDRSIDPDRLFLKWCRRELAATYNSP</sequence>
<dbReference type="AlphaFoldDB" id="A0A1W1BE45"/>
<keyword evidence="9" id="KW-0511">Multifunctional enzyme</keyword>
<keyword evidence="2" id="KW-0489">Methyltransferase</keyword>
<evidence type="ECO:0000256" key="8">
    <source>
        <dbReference type="ARBA" id="ARBA00023002"/>
    </source>
</evidence>
<dbReference type="GO" id="GO:0008168">
    <property type="term" value="F:methyltransferase activity"/>
    <property type="evidence" value="ECO:0007669"/>
    <property type="project" value="UniProtKB-KW"/>
</dbReference>
<dbReference type="NCBIfam" id="TIGR03197">
    <property type="entry name" value="MnmC_Cterm"/>
    <property type="match status" value="1"/>
</dbReference>
<evidence type="ECO:0000256" key="1">
    <source>
        <dbReference type="ARBA" id="ARBA00022490"/>
    </source>
</evidence>
<name>A0A1W1BE45_9ZZZZ</name>
<evidence type="ECO:0000256" key="3">
    <source>
        <dbReference type="ARBA" id="ARBA00022630"/>
    </source>
</evidence>
<keyword evidence="6" id="KW-0819">tRNA processing</keyword>
<organism evidence="11">
    <name type="scientific">hydrothermal vent metagenome</name>
    <dbReference type="NCBI Taxonomy" id="652676"/>
    <lineage>
        <taxon>unclassified sequences</taxon>
        <taxon>metagenomes</taxon>
        <taxon>ecological metagenomes</taxon>
    </lineage>
</organism>
<dbReference type="SUPFAM" id="SSF51905">
    <property type="entry name" value="FAD/NAD(P)-binding domain"/>
    <property type="match status" value="1"/>
</dbReference>
<evidence type="ECO:0000259" key="10">
    <source>
        <dbReference type="Pfam" id="PF01266"/>
    </source>
</evidence>
<evidence type="ECO:0000313" key="11">
    <source>
        <dbReference type="EMBL" id="SFV51763.1"/>
    </source>
</evidence>
<reference evidence="11" key="1">
    <citation type="submission" date="2016-10" db="EMBL/GenBank/DDBJ databases">
        <authorList>
            <person name="de Groot N.N."/>
        </authorList>
    </citation>
    <scope>NUCLEOTIDE SEQUENCE</scope>
</reference>
<dbReference type="Gene3D" id="3.50.50.60">
    <property type="entry name" value="FAD/NAD(P)-binding domain"/>
    <property type="match status" value="1"/>
</dbReference>
<dbReference type="PANTHER" id="PTHR13847:SF289">
    <property type="entry name" value="GLYCINE OXIDASE"/>
    <property type="match status" value="1"/>
</dbReference>
<dbReference type="InterPro" id="IPR017610">
    <property type="entry name" value="tRNA_S-uridine_synth_MnmC_C"/>
</dbReference>
<evidence type="ECO:0000256" key="6">
    <source>
        <dbReference type="ARBA" id="ARBA00022694"/>
    </source>
</evidence>
<dbReference type="PANTHER" id="PTHR13847">
    <property type="entry name" value="SARCOSINE DEHYDROGENASE-RELATED"/>
    <property type="match status" value="1"/>
</dbReference>
<dbReference type="GO" id="GO:0008033">
    <property type="term" value="P:tRNA processing"/>
    <property type="evidence" value="ECO:0007669"/>
    <property type="project" value="UniProtKB-KW"/>
</dbReference>
<keyword evidence="4" id="KW-0808">Transferase</keyword>
<dbReference type="Pfam" id="PF01266">
    <property type="entry name" value="DAO"/>
    <property type="match status" value="1"/>
</dbReference>
<dbReference type="GO" id="GO:0005737">
    <property type="term" value="C:cytoplasm"/>
    <property type="evidence" value="ECO:0007669"/>
    <property type="project" value="TreeGrafter"/>
</dbReference>
<accession>A0A1W1BE45</accession>
<keyword evidence="1" id="KW-0963">Cytoplasm</keyword>
<dbReference type="EMBL" id="FPHC01000024">
    <property type="protein sequence ID" value="SFV51763.1"/>
    <property type="molecule type" value="Genomic_DNA"/>
</dbReference>
<keyword evidence="3" id="KW-0285">Flavoprotein</keyword>
<keyword evidence="5" id="KW-0949">S-adenosyl-L-methionine</keyword>
<evidence type="ECO:0000256" key="9">
    <source>
        <dbReference type="ARBA" id="ARBA00023268"/>
    </source>
</evidence>
<keyword evidence="8" id="KW-0560">Oxidoreductase</keyword>
<evidence type="ECO:0000256" key="5">
    <source>
        <dbReference type="ARBA" id="ARBA00022691"/>
    </source>
</evidence>
<evidence type="ECO:0000256" key="7">
    <source>
        <dbReference type="ARBA" id="ARBA00022827"/>
    </source>
</evidence>
<keyword evidence="7" id="KW-0274">FAD</keyword>
<gene>
    <name evidence="11" type="ORF">MNB_SV-6-1290</name>
</gene>
<evidence type="ECO:0000256" key="2">
    <source>
        <dbReference type="ARBA" id="ARBA00022603"/>
    </source>
</evidence>